<evidence type="ECO:0000313" key="2">
    <source>
        <dbReference type="Proteomes" id="UP000015105"/>
    </source>
</evidence>
<name>A0A453JZA1_AEGTS</name>
<sequence length="42" mass="4742">DSVRRALSCANERKDHGDGKYVADWSHGEHRSNIAFVLILFA</sequence>
<proteinExistence type="predicted"/>
<dbReference type="AlphaFoldDB" id="A0A453JZA1"/>
<dbReference type="Gramene" id="AET5Gv20244400.17">
    <property type="protein sequence ID" value="AET5Gv20244400.17"/>
    <property type="gene ID" value="AET5Gv20244400"/>
</dbReference>
<reference evidence="2" key="2">
    <citation type="journal article" date="2017" name="Nat. Plants">
        <title>The Aegilops tauschii genome reveals multiple impacts of transposons.</title>
        <authorList>
            <person name="Zhao G."/>
            <person name="Zou C."/>
            <person name="Li K."/>
            <person name="Wang K."/>
            <person name="Li T."/>
            <person name="Gao L."/>
            <person name="Zhang X."/>
            <person name="Wang H."/>
            <person name="Yang Z."/>
            <person name="Liu X."/>
            <person name="Jiang W."/>
            <person name="Mao L."/>
            <person name="Kong X."/>
            <person name="Jiao Y."/>
            <person name="Jia J."/>
        </authorList>
    </citation>
    <scope>NUCLEOTIDE SEQUENCE [LARGE SCALE GENOMIC DNA]</scope>
    <source>
        <strain evidence="2">cv. AL8/78</strain>
    </source>
</reference>
<reference evidence="1" key="4">
    <citation type="submission" date="2019-03" db="UniProtKB">
        <authorList>
            <consortium name="EnsemblPlants"/>
        </authorList>
    </citation>
    <scope>IDENTIFICATION</scope>
</reference>
<reference evidence="1" key="3">
    <citation type="journal article" date="2017" name="Nature">
        <title>Genome sequence of the progenitor of the wheat D genome Aegilops tauschii.</title>
        <authorList>
            <person name="Luo M.C."/>
            <person name="Gu Y.Q."/>
            <person name="Puiu D."/>
            <person name="Wang H."/>
            <person name="Twardziok S.O."/>
            <person name="Deal K.R."/>
            <person name="Huo N."/>
            <person name="Zhu T."/>
            <person name="Wang L."/>
            <person name="Wang Y."/>
            <person name="McGuire P.E."/>
            <person name="Liu S."/>
            <person name="Long H."/>
            <person name="Ramasamy R.K."/>
            <person name="Rodriguez J.C."/>
            <person name="Van S.L."/>
            <person name="Yuan L."/>
            <person name="Wang Z."/>
            <person name="Xia Z."/>
            <person name="Xiao L."/>
            <person name="Anderson O.D."/>
            <person name="Ouyang S."/>
            <person name="Liang Y."/>
            <person name="Zimin A.V."/>
            <person name="Pertea G."/>
            <person name="Qi P."/>
            <person name="Bennetzen J.L."/>
            <person name="Dai X."/>
            <person name="Dawson M.W."/>
            <person name="Muller H.G."/>
            <person name="Kugler K."/>
            <person name="Rivarola-Duarte L."/>
            <person name="Spannagl M."/>
            <person name="Mayer K.F.X."/>
            <person name="Lu F.H."/>
            <person name="Bevan M.W."/>
            <person name="Leroy P."/>
            <person name="Li P."/>
            <person name="You F.M."/>
            <person name="Sun Q."/>
            <person name="Liu Z."/>
            <person name="Lyons E."/>
            <person name="Wicker T."/>
            <person name="Salzberg S.L."/>
            <person name="Devos K.M."/>
            <person name="Dvorak J."/>
        </authorList>
    </citation>
    <scope>NUCLEOTIDE SEQUENCE [LARGE SCALE GENOMIC DNA]</scope>
    <source>
        <strain evidence="1">cv. AL8/78</strain>
    </source>
</reference>
<dbReference type="Proteomes" id="UP000015105">
    <property type="component" value="Chromosome 5D"/>
</dbReference>
<dbReference type="EnsemblPlants" id="AET5Gv20244400.17">
    <property type="protein sequence ID" value="AET5Gv20244400.17"/>
    <property type="gene ID" value="AET5Gv20244400"/>
</dbReference>
<reference evidence="1" key="5">
    <citation type="journal article" date="2021" name="G3 (Bethesda)">
        <title>Aegilops tauschii genome assembly Aet v5.0 features greater sequence contiguity and improved annotation.</title>
        <authorList>
            <person name="Wang L."/>
            <person name="Zhu T."/>
            <person name="Rodriguez J.C."/>
            <person name="Deal K.R."/>
            <person name="Dubcovsky J."/>
            <person name="McGuire P.E."/>
            <person name="Lux T."/>
            <person name="Spannagl M."/>
            <person name="Mayer K.F.X."/>
            <person name="Baldrich P."/>
            <person name="Meyers B.C."/>
            <person name="Huo N."/>
            <person name="Gu Y.Q."/>
            <person name="Zhou H."/>
            <person name="Devos K.M."/>
            <person name="Bennetzen J.L."/>
            <person name="Unver T."/>
            <person name="Budak H."/>
            <person name="Gulick P.J."/>
            <person name="Galiba G."/>
            <person name="Kalapos B."/>
            <person name="Nelson D.R."/>
            <person name="Li P."/>
            <person name="You F.M."/>
            <person name="Luo M.C."/>
            <person name="Dvorak J."/>
        </authorList>
    </citation>
    <scope>NUCLEOTIDE SEQUENCE [LARGE SCALE GENOMIC DNA]</scope>
    <source>
        <strain evidence="1">cv. AL8/78</strain>
    </source>
</reference>
<evidence type="ECO:0000313" key="1">
    <source>
        <dbReference type="EnsemblPlants" id="AET5Gv20244400.17"/>
    </source>
</evidence>
<reference evidence="2" key="1">
    <citation type="journal article" date="2014" name="Science">
        <title>Ancient hybridizations among the ancestral genomes of bread wheat.</title>
        <authorList>
            <consortium name="International Wheat Genome Sequencing Consortium,"/>
            <person name="Marcussen T."/>
            <person name="Sandve S.R."/>
            <person name="Heier L."/>
            <person name="Spannagl M."/>
            <person name="Pfeifer M."/>
            <person name="Jakobsen K.S."/>
            <person name="Wulff B.B."/>
            <person name="Steuernagel B."/>
            <person name="Mayer K.F."/>
            <person name="Olsen O.A."/>
        </authorList>
    </citation>
    <scope>NUCLEOTIDE SEQUENCE [LARGE SCALE GENOMIC DNA]</scope>
    <source>
        <strain evidence="2">cv. AL8/78</strain>
    </source>
</reference>
<accession>A0A453JZA1</accession>
<keyword evidence="2" id="KW-1185">Reference proteome</keyword>
<protein>
    <submittedName>
        <fullName evidence="1">Uncharacterized protein</fullName>
    </submittedName>
</protein>
<organism evidence="1 2">
    <name type="scientific">Aegilops tauschii subsp. strangulata</name>
    <name type="common">Goatgrass</name>
    <dbReference type="NCBI Taxonomy" id="200361"/>
    <lineage>
        <taxon>Eukaryota</taxon>
        <taxon>Viridiplantae</taxon>
        <taxon>Streptophyta</taxon>
        <taxon>Embryophyta</taxon>
        <taxon>Tracheophyta</taxon>
        <taxon>Spermatophyta</taxon>
        <taxon>Magnoliopsida</taxon>
        <taxon>Liliopsida</taxon>
        <taxon>Poales</taxon>
        <taxon>Poaceae</taxon>
        <taxon>BOP clade</taxon>
        <taxon>Pooideae</taxon>
        <taxon>Triticodae</taxon>
        <taxon>Triticeae</taxon>
        <taxon>Triticinae</taxon>
        <taxon>Aegilops</taxon>
    </lineage>
</organism>